<accession>A0A8S9MNZ0</accession>
<gene>
    <name evidence="1" type="ORF">F2Q68_00040588</name>
</gene>
<reference evidence="1" key="1">
    <citation type="submission" date="2019-12" db="EMBL/GenBank/DDBJ databases">
        <title>Genome sequencing and annotation of Brassica cretica.</title>
        <authorList>
            <person name="Studholme D.J."/>
            <person name="Sarris P.F."/>
        </authorList>
    </citation>
    <scope>NUCLEOTIDE SEQUENCE</scope>
    <source>
        <strain evidence="1">PFS-001/15</strain>
        <tissue evidence="1">Leaf</tissue>
    </source>
</reference>
<organism evidence="1 2">
    <name type="scientific">Brassica cretica</name>
    <name type="common">Mustard</name>
    <dbReference type="NCBI Taxonomy" id="69181"/>
    <lineage>
        <taxon>Eukaryota</taxon>
        <taxon>Viridiplantae</taxon>
        <taxon>Streptophyta</taxon>
        <taxon>Embryophyta</taxon>
        <taxon>Tracheophyta</taxon>
        <taxon>Spermatophyta</taxon>
        <taxon>Magnoliopsida</taxon>
        <taxon>eudicotyledons</taxon>
        <taxon>Gunneridae</taxon>
        <taxon>Pentapetalae</taxon>
        <taxon>rosids</taxon>
        <taxon>malvids</taxon>
        <taxon>Brassicales</taxon>
        <taxon>Brassicaceae</taxon>
        <taxon>Brassiceae</taxon>
        <taxon>Brassica</taxon>
    </lineage>
</organism>
<proteinExistence type="predicted"/>
<evidence type="ECO:0000313" key="1">
    <source>
        <dbReference type="EMBL" id="KAF2618803.1"/>
    </source>
</evidence>
<protein>
    <submittedName>
        <fullName evidence="1">Uncharacterized protein</fullName>
    </submittedName>
</protein>
<dbReference type="EMBL" id="QGKW02000007">
    <property type="protein sequence ID" value="KAF2618803.1"/>
    <property type="molecule type" value="Genomic_DNA"/>
</dbReference>
<comment type="caution">
    <text evidence="1">The sequence shown here is derived from an EMBL/GenBank/DDBJ whole genome shotgun (WGS) entry which is preliminary data.</text>
</comment>
<evidence type="ECO:0000313" key="2">
    <source>
        <dbReference type="Proteomes" id="UP000712281"/>
    </source>
</evidence>
<dbReference type="Proteomes" id="UP000712281">
    <property type="component" value="Unassembled WGS sequence"/>
</dbReference>
<dbReference type="AlphaFoldDB" id="A0A8S9MNZ0"/>
<name>A0A8S9MNZ0_BRACR</name>
<sequence length="113" mass="13108">MMCLITEVLAVTLKRMLIQETQRNLIGEVFQGRLINYHHQEEIRDSNHQGKRNRELFQDEDSYRVVLRWWEFAEDLGNSIYRQGVEARESGEAVVAYELHGLVGETTGEVTGV</sequence>